<reference evidence="2" key="2">
    <citation type="submission" date="2011-03" db="EMBL/GenBank/DDBJ databases">
        <title>Comparative genomics and transcriptomics of Neospora caninum and Toxoplasma gondii.</title>
        <authorList>
            <person name="Reid A.J."/>
            <person name="Sohal A."/>
            <person name="Harris D."/>
            <person name="Quail M."/>
            <person name="Sanders M."/>
            <person name="Berriman M."/>
            <person name="Wastling J.M."/>
            <person name="Pain A."/>
        </authorList>
    </citation>
    <scope>NUCLEOTIDE SEQUENCE</scope>
    <source>
        <strain evidence="2">Liverpool</strain>
    </source>
</reference>
<dbReference type="GeneID" id="13443955"/>
<evidence type="ECO:0000313" key="4">
    <source>
        <dbReference type="Proteomes" id="UP000007494"/>
    </source>
</evidence>
<keyword evidence="1" id="KW-0472">Membrane</keyword>
<keyword evidence="1" id="KW-1133">Transmembrane helix</keyword>
<reference evidence="3" key="4">
    <citation type="journal article" date="2015" name="PLoS ONE">
        <title>Comprehensive Evaluation of Toxoplasma gondii VEG and Neospora caninum LIV Genomes with Tachyzoite Stage Transcriptome and Proteome Defines Novel Transcript Features.</title>
        <authorList>
            <person name="Ramaprasad A."/>
            <person name="Mourier T."/>
            <person name="Naeem R."/>
            <person name="Malas T.B."/>
            <person name="Moussa E."/>
            <person name="Panigrahi A."/>
            <person name="Vermont S.J."/>
            <person name="Otto T.D."/>
            <person name="Wastling J."/>
            <person name="Pain A."/>
        </authorList>
    </citation>
    <scope>NUCLEOTIDE SEQUENCE</scope>
    <source>
        <strain evidence="3">Liverpool</strain>
    </source>
</reference>
<feature type="transmembrane region" description="Helical" evidence="1">
    <location>
        <begin position="64"/>
        <end position="84"/>
    </location>
</feature>
<keyword evidence="1" id="KW-0812">Transmembrane</keyword>
<evidence type="ECO:0000313" key="2">
    <source>
        <dbReference type="EMBL" id="CBZ52190.1"/>
    </source>
</evidence>
<dbReference type="eggNOG" id="ENOG502R0BU">
    <property type="taxonomic scope" value="Eukaryota"/>
</dbReference>
<dbReference type="OrthoDB" id="333171at2759"/>
<feature type="transmembrane region" description="Helical" evidence="1">
    <location>
        <begin position="6"/>
        <end position="25"/>
    </location>
</feature>
<keyword evidence="4" id="KW-1185">Reference proteome</keyword>
<dbReference type="Proteomes" id="UP000007494">
    <property type="component" value="Chromosome VIIa"/>
</dbReference>
<reference evidence="4" key="3">
    <citation type="journal article" date="2012" name="PLoS Pathog.">
        <title>Comparative genomics of the apicomplexan parasites Toxoplasma gondii and Neospora caninum: Coccidia differing in host range and transmission strategy.</title>
        <authorList>
            <person name="Reid A.J."/>
            <person name="Vermont S.J."/>
            <person name="Cotton J.A."/>
            <person name="Harris D."/>
            <person name="Hill-Cawthorne G.A."/>
            <person name="Konen-Waisman S."/>
            <person name="Latham S.M."/>
            <person name="Mourier T."/>
            <person name="Norton R."/>
            <person name="Quail M.A."/>
            <person name="Sanders M."/>
            <person name="Shanmugam D."/>
            <person name="Sohal A."/>
            <person name="Wasmuth J.D."/>
            <person name="Brunk B."/>
            <person name="Grigg M.E."/>
            <person name="Howard J.C."/>
            <person name="Parkinson J."/>
            <person name="Roos D.S."/>
            <person name="Trees A.J."/>
            <person name="Berriman M."/>
            <person name="Pain A."/>
            <person name="Wastling J.M."/>
        </authorList>
    </citation>
    <scope>NUCLEOTIDE SEQUENCE [LARGE SCALE GENOMIC DNA]</scope>
    <source>
        <strain evidence="4">Liverpool</strain>
    </source>
</reference>
<feature type="transmembrane region" description="Helical" evidence="1">
    <location>
        <begin position="104"/>
        <end position="129"/>
    </location>
</feature>
<evidence type="ECO:0000313" key="3">
    <source>
        <dbReference type="EMBL" id="CEL66158.1"/>
    </source>
</evidence>
<dbReference type="RefSeq" id="XP_003882222.1">
    <property type="nucleotide sequence ID" value="XM_003882173.1"/>
</dbReference>
<reference evidence="2" key="1">
    <citation type="submission" date="2011-02" db="EMBL/GenBank/DDBJ databases">
        <authorList>
            <person name="Aslett M."/>
        </authorList>
    </citation>
    <scope>NUCLEOTIDE SEQUENCE</scope>
    <source>
        <strain evidence="2">Liverpool</strain>
    </source>
</reference>
<name>F0VEP6_NEOCL</name>
<dbReference type="InParanoid" id="F0VEP6"/>
<dbReference type="VEuPathDB" id="ToxoDB:NCLIV_019790"/>
<evidence type="ECO:0000256" key="1">
    <source>
        <dbReference type="SAM" id="Phobius"/>
    </source>
</evidence>
<organism evidence="2 4">
    <name type="scientific">Neospora caninum (strain Liverpool)</name>
    <dbReference type="NCBI Taxonomy" id="572307"/>
    <lineage>
        <taxon>Eukaryota</taxon>
        <taxon>Sar</taxon>
        <taxon>Alveolata</taxon>
        <taxon>Apicomplexa</taxon>
        <taxon>Conoidasida</taxon>
        <taxon>Coccidia</taxon>
        <taxon>Eucoccidiorida</taxon>
        <taxon>Eimeriorina</taxon>
        <taxon>Sarcocystidae</taxon>
        <taxon>Neospora</taxon>
    </lineage>
</organism>
<proteinExistence type="predicted"/>
<accession>F0VEP6</accession>
<gene>
    <name evidence="3" type="ORF">BN1204_019790</name>
    <name evidence="2" type="ORF">NCLIV_019790</name>
</gene>
<dbReference type="AlphaFoldDB" id="F0VEP6"/>
<dbReference type="EMBL" id="FR823388">
    <property type="protein sequence ID" value="CBZ52190.1"/>
    <property type="molecule type" value="Genomic_DNA"/>
</dbReference>
<dbReference type="EMBL" id="LN714481">
    <property type="protein sequence ID" value="CEL66158.1"/>
    <property type="molecule type" value="Genomic_DNA"/>
</dbReference>
<protein>
    <submittedName>
        <fullName evidence="2">Cation-transporting ATPase, related</fullName>
    </submittedName>
</protein>
<sequence length="147" mass="15894">MNLGEWNLVNGVLLGALAFICFFELRVSAKAMQLTYKILSADCSVDEFLSQGVLPAAIVIGRRAIPLLLFIWTFHGVLLLPTFYGTCSSTAPLLLGISLTEMVFQLACFVATASYMCVCPAHASGLTCIKVQANLQRLIVELADAFS</sequence>